<evidence type="ECO:0000256" key="10">
    <source>
        <dbReference type="SAM" id="Coils"/>
    </source>
</evidence>
<dbReference type="Gene3D" id="3.30.450.20">
    <property type="entry name" value="PAS domain"/>
    <property type="match status" value="2"/>
</dbReference>
<gene>
    <name evidence="15" type="ORF">MiSe_40720</name>
</gene>
<comment type="catalytic activity">
    <reaction evidence="1">
        <text>ATP + protein L-histidine = ADP + protein N-phospho-L-histidine.</text>
        <dbReference type="EC" id="2.7.13.3"/>
    </reaction>
</comment>
<dbReference type="Pfam" id="PF13185">
    <property type="entry name" value="GAF_2"/>
    <property type="match status" value="1"/>
</dbReference>
<dbReference type="InterPro" id="IPR013655">
    <property type="entry name" value="PAS_fold_3"/>
</dbReference>
<dbReference type="EC" id="2.7.13.3" evidence="2"/>
<dbReference type="InterPro" id="IPR029016">
    <property type="entry name" value="GAF-like_dom_sf"/>
</dbReference>
<feature type="domain" description="PAC" evidence="14">
    <location>
        <begin position="238"/>
        <end position="290"/>
    </location>
</feature>
<dbReference type="GO" id="GO:0000155">
    <property type="term" value="F:phosphorelay sensor kinase activity"/>
    <property type="evidence" value="ECO:0007669"/>
    <property type="project" value="InterPro"/>
</dbReference>
<dbReference type="PROSITE" id="PS50109">
    <property type="entry name" value="HIS_KIN"/>
    <property type="match status" value="1"/>
</dbReference>
<evidence type="ECO:0000259" key="14">
    <source>
        <dbReference type="PROSITE" id="PS50113"/>
    </source>
</evidence>
<keyword evidence="8" id="KW-0902">Two-component regulatory system</keyword>
<dbReference type="InterPro" id="IPR004358">
    <property type="entry name" value="Sig_transdc_His_kin-like_C"/>
</dbReference>
<keyword evidence="4" id="KW-0808">Transferase</keyword>
<protein>
    <recommendedName>
        <fullName evidence="2">histidine kinase</fullName>
        <ecNumber evidence="2">2.7.13.3</ecNumber>
    </recommendedName>
</protein>
<evidence type="ECO:0000256" key="7">
    <source>
        <dbReference type="ARBA" id="ARBA00022840"/>
    </source>
</evidence>
<dbReference type="SMART" id="SM00091">
    <property type="entry name" value="PAS"/>
    <property type="match status" value="2"/>
</dbReference>
<evidence type="ECO:0000256" key="1">
    <source>
        <dbReference type="ARBA" id="ARBA00000085"/>
    </source>
</evidence>
<dbReference type="InterPro" id="IPR005467">
    <property type="entry name" value="His_kinase_dom"/>
</dbReference>
<dbReference type="InterPro" id="IPR001789">
    <property type="entry name" value="Sig_transdc_resp-reg_receiver"/>
</dbReference>
<reference evidence="15" key="1">
    <citation type="submission" date="2019-10" db="EMBL/GenBank/DDBJ databases">
        <title>Draft genome sequece of Microseira wollei NIES-4236.</title>
        <authorList>
            <person name="Yamaguchi H."/>
            <person name="Suzuki S."/>
            <person name="Kawachi M."/>
        </authorList>
    </citation>
    <scope>NUCLEOTIDE SEQUENCE</scope>
    <source>
        <strain evidence="15">NIES-4236</strain>
    </source>
</reference>
<dbReference type="InterPro" id="IPR000014">
    <property type="entry name" value="PAS"/>
</dbReference>
<dbReference type="SUPFAM" id="SSF55781">
    <property type="entry name" value="GAF domain-like"/>
    <property type="match status" value="1"/>
</dbReference>
<dbReference type="Pfam" id="PF00512">
    <property type="entry name" value="HisKA"/>
    <property type="match status" value="1"/>
</dbReference>
<feature type="coiled-coil region" evidence="10">
    <location>
        <begin position="447"/>
        <end position="474"/>
    </location>
</feature>
<feature type="domain" description="Response regulatory" evidence="12">
    <location>
        <begin position="33"/>
        <end position="150"/>
    </location>
</feature>
<evidence type="ECO:0000313" key="15">
    <source>
        <dbReference type="EMBL" id="GET39308.1"/>
    </source>
</evidence>
<dbReference type="InterPro" id="IPR013767">
    <property type="entry name" value="PAS_fold"/>
</dbReference>
<feature type="domain" description="PAS" evidence="13">
    <location>
        <begin position="460"/>
        <end position="530"/>
    </location>
</feature>
<evidence type="ECO:0000259" key="11">
    <source>
        <dbReference type="PROSITE" id="PS50109"/>
    </source>
</evidence>
<dbReference type="GO" id="GO:0005524">
    <property type="term" value="F:ATP binding"/>
    <property type="evidence" value="ECO:0007669"/>
    <property type="project" value="UniProtKB-KW"/>
</dbReference>
<keyword evidence="3 9" id="KW-0597">Phosphoprotein</keyword>
<name>A0AAV3XA47_9CYAN</name>
<dbReference type="SMART" id="SM00387">
    <property type="entry name" value="HATPase_c"/>
    <property type="match status" value="1"/>
</dbReference>
<dbReference type="SUPFAM" id="SSF55785">
    <property type="entry name" value="PYP-like sensor domain (PAS domain)"/>
    <property type="match status" value="2"/>
</dbReference>
<dbReference type="SMART" id="SM00388">
    <property type="entry name" value="HisKA"/>
    <property type="match status" value="1"/>
</dbReference>
<evidence type="ECO:0000256" key="3">
    <source>
        <dbReference type="ARBA" id="ARBA00022553"/>
    </source>
</evidence>
<dbReference type="GO" id="GO:0006355">
    <property type="term" value="P:regulation of DNA-templated transcription"/>
    <property type="evidence" value="ECO:0007669"/>
    <property type="project" value="InterPro"/>
</dbReference>
<feature type="domain" description="PAC" evidence="14">
    <location>
        <begin position="532"/>
        <end position="584"/>
    </location>
</feature>
<dbReference type="Pfam" id="PF00989">
    <property type="entry name" value="PAS"/>
    <property type="match status" value="1"/>
</dbReference>
<dbReference type="Proteomes" id="UP001050975">
    <property type="component" value="Unassembled WGS sequence"/>
</dbReference>
<feature type="domain" description="Histidine kinase" evidence="11">
    <location>
        <begin position="597"/>
        <end position="821"/>
    </location>
</feature>
<dbReference type="InterPro" id="IPR003018">
    <property type="entry name" value="GAF"/>
</dbReference>
<feature type="domain" description="Response regulatory" evidence="12">
    <location>
        <begin position="840"/>
        <end position="956"/>
    </location>
</feature>
<evidence type="ECO:0000256" key="9">
    <source>
        <dbReference type="PROSITE-ProRule" id="PRU00169"/>
    </source>
</evidence>
<dbReference type="SMART" id="SM00448">
    <property type="entry name" value="REC"/>
    <property type="match status" value="2"/>
</dbReference>
<evidence type="ECO:0000256" key="6">
    <source>
        <dbReference type="ARBA" id="ARBA00022777"/>
    </source>
</evidence>
<dbReference type="InterPro" id="IPR003661">
    <property type="entry name" value="HisK_dim/P_dom"/>
</dbReference>
<feature type="domain" description="PAS" evidence="13">
    <location>
        <begin position="163"/>
        <end position="236"/>
    </location>
</feature>
<proteinExistence type="predicted"/>
<dbReference type="SMART" id="SM00065">
    <property type="entry name" value="GAF"/>
    <property type="match status" value="1"/>
</dbReference>
<keyword evidence="16" id="KW-1185">Reference proteome</keyword>
<dbReference type="AlphaFoldDB" id="A0AAV3XA47"/>
<dbReference type="Pfam" id="PF00072">
    <property type="entry name" value="Response_reg"/>
    <property type="match status" value="2"/>
</dbReference>
<dbReference type="SMART" id="SM00086">
    <property type="entry name" value="PAC"/>
    <property type="match status" value="2"/>
</dbReference>
<dbReference type="SUPFAM" id="SSF47384">
    <property type="entry name" value="Homodimeric domain of signal transducing histidine kinase"/>
    <property type="match status" value="1"/>
</dbReference>
<evidence type="ECO:0000256" key="5">
    <source>
        <dbReference type="ARBA" id="ARBA00022741"/>
    </source>
</evidence>
<dbReference type="Gene3D" id="1.10.287.130">
    <property type="match status" value="1"/>
</dbReference>
<dbReference type="InterPro" id="IPR011006">
    <property type="entry name" value="CheY-like_superfamily"/>
</dbReference>
<evidence type="ECO:0000256" key="2">
    <source>
        <dbReference type="ARBA" id="ARBA00012438"/>
    </source>
</evidence>
<dbReference type="Gene3D" id="3.40.50.2300">
    <property type="match status" value="2"/>
</dbReference>
<dbReference type="Gene3D" id="3.30.450.40">
    <property type="match status" value="1"/>
</dbReference>
<dbReference type="PANTHER" id="PTHR43065">
    <property type="entry name" value="SENSOR HISTIDINE KINASE"/>
    <property type="match status" value="1"/>
</dbReference>
<evidence type="ECO:0000313" key="16">
    <source>
        <dbReference type="Proteomes" id="UP001050975"/>
    </source>
</evidence>
<keyword evidence="7" id="KW-0067">ATP-binding</keyword>
<dbReference type="CDD" id="cd00082">
    <property type="entry name" value="HisKA"/>
    <property type="match status" value="1"/>
</dbReference>
<dbReference type="InterPro" id="IPR036097">
    <property type="entry name" value="HisK_dim/P_sf"/>
</dbReference>
<keyword evidence="6" id="KW-0418">Kinase</keyword>
<organism evidence="15 16">
    <name type="scientific">Microseira wollei NIES-4236</name>
    <dbReference type="NCBI Taxonomy" id="2530354"/>
    <lineage>
        <taxon>Bacteria</taxon>
        <taxon>Bacillati</taxon>
        <taxon>Cyanobacteriota</taxon>
        <taxon>Cyanophyceae</taxon>
        <taxon>Oscillatoriophycideae</taxon>
        <taxon>Aerosakkonematales</taxon>
        <taxon>Aerosakkonemataceae</taxon>
        <taxon>Microseira</taxon>
    </lineage>
</organism>
<feature type="modified residue" description="4-aspartylphosphate" evidence="9">
    <location>
        <position position="891"/>
    </location>
</feature>
<dbReference type="SUPFAM" id="SSF55874">
    <property type="entry name" value="ATPase domain of HSP90 chaperone/DNA topoisomerase II/histidine kinase"/>
    <property type="match status" value="1"/>
</dbReference>
<keyword evidence="10" id="KW-0175">Coiled coil</keyword>
<dbReference type="PANTHER" id="PTHR43065:SF46">
    <property type="entry name" value="C4-DICARBOXYLATE TRANSPORT SENSOR PROTEIN DCTB"/>
    <property type="match status" value="1"/>
</dbReference>
<dbReference type="NCBIfam" id="TIGR00229">
    <property type="entry name" value="sensory_box"/>
    <property type="match status" value="2"/>
</dbReference>
<dbReference type="PROSITE" id="PS50110">
    <property type="entry name" value="RESPONSE_REGULATORY"/>
    <property type="match status" value="2"/>
</dbReference>
<dbReference type="InterPro" id="IPR000700">
    <property type="entry name" value="PAS-assoc_C"/>
</dbReference>
<feature type="modified residue" description="4-aspartylphosphate" evidence="9">
    <location>
        <position position="85"/>
    </location>
</feature>
<dbReference type="Pfam" id="PF02518">
    <property type="entry name" value="HATPase_c"/>
    <property type="match status" value="1"/>
</dbReference>
<dbReference type="PROSITE" id="PS50112">
    <property type="entry name" value="PAS"/>
    <property type="match status" value="2"/>
</dbReference>
<dbReference type="Gene3D" id="3.30.565.10">
    <property type="entry name" value="Histidine kinase-like ATPase, C-terminal domain"/>
    <property type="match status" value="1"/>
</dbReference>
<dbReference type="PRINTS" id="PR00344">
    <property type="entry name" value="BCTRLSENSOR"/>
</dbReference>
<dbReference type="InterPro" id="IPR035965">
    <property type="entry name" value="PAS-like_dom_sf"/>
</dbReference>
<dbReference type="Pfam" id="PF08447">
    <property type="entry name" value="PAS_3"/>
    <property type="match status" value="1"/>
</dbReference>
<keyword evidence="5" id="KW-0547">Nucleotide-binding</keyword>
<dbReference type="SUPFAM" id="SSF52172">
    <property type="entry name" value="CheY-like"/>
    <property type="match status" value="2"/>
</dbReference>
<comment type="caution">
    <text evidence="15">The sequence shown here is derived from an EMBL/GenBank/DDBJ whole genome shotgun (WGS) entry which is preliminary data.</text>
</comment>
<dbReference type="InterPro" id="IPR001610">
    <property type="entry name" value="PAC"/>
</dbReference>
<dbReference type="PROSITE" id="PS50113">
    <property type="entry name" value="PAC"/>
    <property type="match status" value="2"/>
</dbReference>
<dbReference type="InterPro" id="IPR003594">
    <property type="entry name" value="HATPase_dom"/>
</dbReference>
<dbReference type="CDD" id="cd17546">
    <property type="entry name" value="REC_hyHK_CKI1_RcsC-like"/>
    <property type="match status" value="1"/>
</dbReference>
<dbReference type="CDD" id="cd00156">
    <property type="entry name" value="REC"/>
    <property type="match status" value="1"/>
</dbReference>
<evidence type="ECO:0000256" key="4">
    <source>
        <dbReference type="ARBA" id="ARBA00022679"/>
    </source>
</evidence>
<dbReference type="InterPro" id="IPR036890">
    <property type="entry name" value="HATPase_C_sf"/>
</dbReference>
<sequence>MSRCAGVQVCPIDSQLAKSNEQLAIPMAKQSIKVLLVEDNPPDARLLQEYLDEVTTAQFDIKQVELLEEGMKCLDVESFDIILLDLSLPDSQGFDTFVKIRRYAPNIPIVVLTSLDDETLAMRAMQEGAQDYLVKGQVYGNLLARAMRYAIERKRIELQLRQSEAKFRSLAENLQAAVWMATPDSSNNFYTSPAYEKIWGRGAESLRDRPDSWIEAVYPEDREVVRWKLEQQIQGKPTNVEYRILQPDGSVRWIWDRSFAIPDERGEVWYLGGIAEDISERKQSEESLLRRTHQLEVLSRATRKINTVLKIPAVLGTLIAAAMELVGASAGAAGLVIEGKMTFTEYHQKGQIRPLNFTFAPGKGGIAGWLMQTKMPYFTNDTALDPYVGEMQRSLGVKNLAIVPIFSRKDELLGCLELHNKEYDRFSDRDITLLEGLAASAAVALENAKMILEYKQAEQKIREQAALLDVATDAIFVKDLDNRILFWNKGAERLYGWKPEEVLLKNTQDLLSKKDPTQQEVALKTTIESGAWQGELHKVTKDGKEILVESHWTLVRDEAGNPKSILIVDTDITEKKQLEAKFLRAQRLESLGTLASGIAHDLNNILTPVLAVAQLLPLKLPHLDEQSQRMLLMLETNAKRGADLVKQILSFARGAEGKRTSVQLKHLLLDIEQIAKRTFPKTIEIESDIPSELWTVSADATQLHQVFMNLVVNGRDAMPHGGTLSISGTNLHIDESYARMNVEATVGAKVVITVSDTGVGIPPEIIDRIFDPFFTTKEVGKGTGLGLSTVLGIVKSHGGFVEVSSQVGVGSEFKVYLPASEDTLMQTAIELELFSGNGELILVVDDEAAIREITKATLESHNYRVLTASDGIEAIAEYAEHMDEISLVLMDMMMPTMDGTIASRTLRKMNPQVEIIAMSGLTSTDAIANATSSGVKQFLPKPFTAKELIAALQRSFKG</sequence>
<dbReference type="CDD" id="cd00130">
    <property type="entry name" value="PAS"/>
    <property type="match status" value="2"/>
</dbReference>
<dbReference type="EMBL" id="BLAY01000063">
    <property type="protein sequence ID" value="GET39308.1"/>
    <property type="molecule type" value="Genomic_DNA"/>
</dbReference>
<accession>A0AAV3XA47</accession>
<evidence type="ECO:0000256" key="8">
    <source>
        <dbReference type="ARBA" id="ARBA00023012"/>
    </source>
</evidence>
<evidence type="ECO:0000259" key="12">
    <source>
        <dbReference type="PROSITE" id="PS50110"/>
    </source>
</evidence>
<evidence type="ECO:0000259" key="13">
    <source>
        <dbReference type="PROSITE" id="PS50112"/>
    </source>
</evidence>